<feature type="region of interest" description="Disordered" evidence="10">
    <location>
        <begin position="1"/>
        <end position="55"/>
    </location>
</feature>
<dbReference type="GO" id="GO:0000398">
    <property type="term" value="P:mRNA splicing, via spliceosome"/>
    <property type="evidence" value="ECO:0007669"/>
    <property type="project" value="UniProtKB-UniRule"/>
</dbReference>
<comment type="caution">
    <text evidence="11">The sequence shown here is derived from an EMBL/GenBank/DDBJ whole genome shotgun (WGS) entry which is preliminary data.</text>
</comment>
<dbReference type="PANTHER" id="PTHR13264:SF5">
    <property type="entry name" value="PRE-MRNA-SPLICING FACTOR SYF2"/>
    <property type="match status" value="1"/>
</dbReference>
<dbReference type="GO" id="GO:0000974">
    <property type="term" value="C:Prp19 complex"/>
    <property type="evidence" value="ECO:0007669"/>
    <property type="project" value="TreeGrafter"/>
</dbReference>
<comment type="similarity">
    <text evidence="3 9">Belongs to the SYF2 family.</text>
</comment>
<keyword evidence="7 9" id="KW-0508">mRNA splicing</keyword>
<dbReference type="AlphaFoldDB" id="A0A8H8CHL4"/>
<dbReference type="PANTHER" id="PTHR13264">
    <property type="entry name" value="GCIP-INTERACTING PROTEIN P29"/>
    <property type="match status" value="1"/>
</dbReference>
<comment type="function">
    <text evidence="1 9">Involved in pre-mRNA splicing.</text>
</comment>
<comment type="subunit">
    <text evidence="9">May be part of a spliceosome complex.</text>
</comment>
<evidence type="ECO:0000256" key="3">
    <source>
        <dbReference type="ARBA" id="ARBA00010028"/>
    </source>
</evidence>
<comment type="subcellular location">
    <subcellularLocation>
        <location evidence="2 9">Nucleus</location>
    </subcellularLocation>
</comment>
<feature type="region of interest" description="Disordered" evidence="10">
    <location>
        <begin position="135"/>
        <end position="160"/>
    </location>
</feature>
<proteinExistence type="inferred from homology"/>
<evidence type="ECO:0000256" key="1">
    <source>
        <dbReference type="ARBA" id="ARBA00003777"/>
    </source>
</evidence>
<evidence type="ECO:0000256" key="8">
    <source>
        <dbReference type="ARBA" id="ARBA00023242"/>
    </source>
</evidence>
<evidence type="ECO:0000256" key="6">
    <source>
        <dbReference type="ARBA" id="ARBA00022728"/>
    </source>
</evidence>
<name>A0A8H8CHL4_PSICU</name>
<evidence type="ECO:0000313" key="11">
    <source>
        <dbReference type="EMBL" id="KAG5165801.1"/>
    </source>
</evidence>
<sequence>MPPKSKKGKKASTKKVVEDTTPPVETETPVDDDAMQTDQPEPEPSTSTSLADTAASLVETSEQVVAHAVEAIKEKVVDVAEAAEEFVEDMTMGDAEESNAAGSSKSGDVTPAEPEVEEKVEKKKMTLEERKAKLDQLRKKMAASSKANRTALVEESAKAKVTAREAARLERQRKLAETLRLKADAEERGEDVERQKNWEYTIEENDEWEKKLARKKRRADFEFHDDAHAARRRYKKDLDHIKPDLVAYNQQKAIAMGQNAGALVGFDPSSGSSSEVAISQEQRLAAENLYRDANTLIYGDNKPSEDAIDRVVSKINKDIDKKGKFSRKRLNEEEGDITYINEHNRVFNKKIARYYDKYTSEIRASFERGTAL</sequence>
<evidence type="ECO:0000256" key="4">
    <source>
        <dbReference type="ARBA" id="ARBA00014745"/>
    </source>
</evidence>
<evidence type="ECO:0000256" key="7">
    <source>
        <dbReference type="ARBA" id="ARBA00023187"/>
    </source>
</evidence>
<keyword evidence="6 9" id="KW-0747">Spliceosome</keyword>
<reference evidence="11" key="1">
    <citation type="submission" date="2021-02" db="EMBL/GenBank/DDBJ databases">
        <title>Psilocybe cubensis genome.</title>
        <authorList>
            <person name="Mckernan K.J."/>
            <person name="Crawford S."/>
            <person name="Trippe A."/>
            <person name="Kane L.T."/>
            <person name="Mclaughlin S."/>
        </authorList>
    </citation>
    <scope>NUCLEOTIDE SEQUENCE [LARGE SCALE GENOMIC DNA]</scope>
    <source>
        <strain evidence="11">MGC-MH-2018</strain>
    </source>
</reference>
<evidence type="ECO:0000256" key="9">
    <source>
        <dbReference type="RuleBase" id="RU367148"/>
    </source>
</evidence>
<gene>
    <name evidence="11" type="ORF">JR316_009387</name>
</gene>
<feature type="compositionally biased region" description="Low complexity" evidence="10">
    <location>
        <begin position="45"/>
        <end position="55"/>
    </location>
</feature>
<feature type="region of interest" description="Disordered" evidence="10">
    <location>
        <begin position="90"/>
        <end position="122"/>
    </location>
</feature>
<dbReference type="InterPro" id="IPR013260">
    <property type="entry name" value="mRNA_splic_SYF2"/>
</dbReference>
<evidence type="ECO:0000256" key="10">
    <source>
        <dbReference type="SAM" id="MobiDB-lite"/>
    </source>
</evidence>
<keyword evidence="5 9" id="KW-0507">mRNA processing</keyword>
<keyword evidence="8 9" id="KW-0539">Nucleus</keyword>
<feature type="compositionally biased region" description="Basic residues" evidence="10">
    <location>
        <begin position="1"/>
        <end position="13"/>
    </location>
</feature>
<evidence type="ECO:0000256" key="2">
    <source>
        <dbReference type="ARBA" id="ARBA00004123"/>
    </source>
</evidence>
<organism evidence="11">
    <name type="scientific">Psilocybe cubensis</name>
    <name type="common">Psychedelic mushroom</name>
    <name type="synonym">Stropharia cubensis</name>
    <dbReference type="NCBI Taxonomy" id="181762"/>
    <lineage>
        <taxon>Eukaryota</taxon>
        <taxon>Fungi</taxon>
        <taxon>Dikarya</taxon>
        <taxon>Basidiomycota</taxon>
        <taxon>Agaricomycotina</taxon>
        <taxon>Agaricomycetes</taxon>
        <taxon>Agaricomycetidae</taxon>
        <taxon>Agaricales</taxon>
        <taxon>Agaricineae</taxon>
        <taxon>Strophariaceae</taxon>
        <taxon>Psilocybe</taxon>
    </lineage>
</organism>
<dbReference type="OrthoDB" id="199717at2759"/>
<dbReference type="GO" id="GO:0071014">
    <property type="term" value="C:post-mRNA release spliceosomal complex"/>
    <property type="evidence" value="ECO:0007669"/>
    <property type="project" value="TreeGrafter"/>
</dbReference>
<dbReference type="GO" id="GO:0071013">
    <property type="term" value="C:catalytic step 2 spliceosome"/>
    <property type="evidence" value="ECO:0007669"/>
    <property type="project" value="TreeGrafter"/>
</dbReference>
<dbReference type="EMBL" id="JAFIQS010000009">
    <property type="protein sequence ID" value="KAG5165801.1"/>
    <property type="molecule type" value="Genomic_DNA"/>
</dbReference>
<protein>
    <recommendedName>
        <fullName evidence="4 9">Pre-mRNA-splicing factor SYF2</fullName>
    </recommendedName>
</protein>
<dbReference type="Pfam" id="PF08231">
    <property type="entry name" value="SYF2"/>
    <property type="match status" value="1"/>
</dbReference>
<accession>A0A8H8CHL4</accession>
<evidence type="ECO:0000256" key="5">
    <source>
        <dbReference type="ARBA" id="ARBA00022664"/>
    </source>
</evidence>